<organism evidence="6 7">
    <name type="scientific">Saccharopolyspora spinosa</name>
    <dbReference type="NCBI Taxonomy" id="60894"/>
    <lineage>
        <taxon>Bacteria</taxon>
        <taxon>Bacillati</taxon>
        <taxon>Actinomycetota</taxon>
        <taxon>Actinomycetes</taxon>
        <taxon>Pseudonocardiales</taxon>
        <taxon>Pseudonocardiaceae</taxon>
        <taxon>Saccharopolyspora</taxon>
    </lineage>
</organism>
<dbReference type="AlphaFoldDB" id="A0A2N3XT93"/>
<evidence type="ECO:0000313" key="6">
    <source>
        <dbReference type="EMBL" id="PKW13841.1"/>
    </source>
</evidence>
<dbReference type="PANTHER" id="PTHR30055:SF238">
    <property type="entry name" value="MYCOFACTOCIN BIOSYNTHESIS TRANSCRIPTIONAL REGULATOR MFTR-RELATED"/>
    <property type="match status" value="1"/>
</dbReference>
<name>A0A2N3XT93_SACSN</name>
<evidence type="ECO:0000313" key="7">
    <source>
        <dbReference type="Proteomes" id="UP000233786"/>
    </source>
</evidence>
<dbReference type="EMBL" id="PJNB01000001">
    <property type="protein sequence ID" value="PKW13841.1"/>
    <property type="molecule type" value="Genomic_DNA"/>
</dbReference>
<keyword evidence="3" id="KW-0804">Transcription</keyword>
<dbReference type="SUPFAM" id="SSF46689">
    <property type="entry name" value="Homeodomain-like"/>
    <property type="match status" value="1"/>
</dbReference>
<dbReference type="GO" id="GO:0003700">
    <property type="term" value="F:DNA-binding transcription factor activity"/>
    <property type="evidence" value="ECO:0007669"/>
    <property type="project" value="TreeGrafter"/>
</dbReference>
<dbReference type="PANTHER" id="PTHR30055">
    <property type="entry name" value="HTH-TYPE TRANSCRIPTIONAL REGULATOR RUTR"/>
    <property type="match status" value="1"/>
</dbReference>
<evidence type="ECO:0000256" key="3">
    <source>
        <dbReference type="ARBA" id="ARBA00023163"/>
    </source>
</evidence>
<feature type="domain" description="HTH tetR-type" evidence="5">
    <location>
        <begin position="16"/>
        <end position="76"/>
    </location>
</feature>
<comment type="caution">
    <text evidence="6">The sequence shown here is derived from an EMBL/GenBank/DDBJ whole genome shotgun (WGS) entry which is preliminary data.</text>
</comment>
<dbReference type="Proteomes" id="UP000233786">
    <property type="component" value="Unassembled WGS sequence"/>
</dbReference>
<proteinExistence type="predicted"/>
<dbReference type="GO" id="GO:0000976">
    <property type="term" value="F:transcription cis-regulatory region binding"/>
    <property type="evidence" value="ECO:0007669"/>
    <property type="project" value="TreeGrafter"/>
</dbReference>
<protein>
    <submittedName>
        <fullName evidence="6">TetR family transcriptional regulator</fullName>
    </submittedName>
</protein>
<dbReference type="InterPro" id="IPR009057">
    <property type="entry name" value="Homeodomain-like_sf"/>
</dbReference>
<dbReference type="InterPro" id="IPR050109">
    <property type="entry name" value="HTH-type_TetR-like_transc_reg"/>
</dbReference>
<keyword evidence="7" id="KW-1185">Reference proteome</keyword>
<dbReference type="RefSeq" id="WP_010308047.1">
    <property type="nucleotide sequence ID" value="NZ_PJNB01000001.1"/>
</dbReference>
<evidence type="ECO:0000256" key="4">
    <source>
        <dbReference type="PROSITE-ProRule" id="PRU00335"/>
    </source>
</evidence>
<dbReference type="STRING" id="994479.GCA_000194155_04118"/>
<evidence type="ECO:0000259" key="5">
    <source>
        <dbReference type="PROSITE" id="PS50977"/>
    </source>
</evidence>
<dbReference type="Gene3D" id="1.10.357.10">
    <property type="entry name" value="Tetracycline Repressor, domain 2"/>
    <property type="match status" value="1"/>
</dbReference>
<dbReference type="Pfam" id="PF00440">
    <property type="entry name" value="TetR_N"/>
    <property type="match status" value="1"/>
</dbReference>
<accession>A0A2N3XT93</accession>
<dbReference type="InterPro" id="IPR001647">
    <property type="entry name" value="HTH_TetR"/>
</dbReference>
<gene>
    <name evidence="6" type="ORF">A8926_1407</name>
</gene>
<feature type="DNA-binding region" description="H-T-H motif" evidence="4">
    <location>
        <begin position="39"/>
        <end position="58"/>
    </location>
</feature>
<keyword evidence="1" id="KW-0805">Transcription regulation</keyword>
<dbReference type="PROSITE" id="PS50977">
    <property type="entry name" value="HTH_TETR_2"/>
    <property type="match status" value="1"/>
</dbReference>
<dbReference type="Gene3D" id="1.10.10.60">
    <property type="entry name" value="Homeodomain-like"/>
    <property type="match status" value="1"/>
</dbReference>
<dbReference type="Pfam" id="PF17754">
    <property type="entry name" value="TetR_C_14"/>
    <property type="match status" value="1"/>
</dbReference>
<keyword evidence="2 4" id="KW-0238">DNA-binding</keyword>
<dbReference type="InterPro" id="IPR041347">
    <property type="entry name" value="MftR_C"/>
</dbReference>
<dbReference type="OrthoDB" id="3296001at2"/>
<sequence length="215" mass="23928">MNVQPRSVSLRERKKLRTRQAMIDTALAKFTEQGFDATTVDALCGAVEVSKTTFFRYFGCKEDVALAPTEDLWTAFLADLEARERDDRPLLEVIQDAVLAALARMPEEGWAERVLVSRRLAAATPSMDAHGREFCARTTRSAIEVLHRRFGLPDQADLRARLALDLLVAAFHCALEAWLARDESHTLDDLVECVRGAFAAIPGALTLSPRDWADS</sequence>
<evidence type="ECO:0000256" key="1">
    <source>
        <dbReference type="ARBA" id="ARBA00023015"/>
    </source>
</evidence>
<evidence type="ECO:0000256" key="2">
    <source>
        <dbReference type="ARBA" id="ARBA00023125"/>
    </source>
</evidence>
<reference evidence="6" key="1">
    <citation type="submission" date="2017-12" db="EMBL/GenBank/DDBJ databases">
        <title>Sequencing the genomes of 1000 Actinobacteria strains.</title>
        <authorList>
            <person name="Klenk H.-P."/>
        </authorList>
    </citation>
    <scope>NUCLEOTIDE SEQUENCE [LARGE SCALE GENOMIC DNA]</scope>
    <source>
        <strain evidence="6">DSM 44228</strain>
    </source>
</reference>